<accession>A0A2A2TK87</accession>
<dbReference type="Pfam" id="PF01551">
    <property type="entry name" value="Peptidase_M23"/>
    <property type="match status" value="1"/>
</dbReference>
<dbReference type="InterPro" id="IPR016047">
    <property type="entry name" value="M23ase_b-sheet_dom"/>
</dbReference>
<proteinExistence type="predicted"/>
<evidence type="ECO:0000256" key="1">
    <source>
        <dbReference type="ARBA" id="ARBA00022729"/>
    </source>
</evidence>
<dbReference type="OrthoDB" id="9805070at2"/>
<dbReference type="InterPro" id="IPR050570">
    <property type="entry name" value="Cell_wall_metabolism_enzyme"/>
</dbReference>
<feature type="region of interest" description="Disordered" evidence="2">
    <location>
        <begin position="161"/>
        <end position="182"/>
    </location>
</feature>
<dbReference type="Proteomes" id="UP000218238">
    <property type="component" value="Unassembled WGS sequence"/>
</dbReference>
<evidence type="ECO:0000313" key="4">
    <source>
        <dbReference type="EMBL" id="PAX56163.1"/>
    </source>
</evidence>
<feature type="compositionally biased region" description="Polar residues" evidence="2">
    <location>
        <begin position="229"/>
        <end position="247"/>
    </location>
</feature>
<feature type="region of interest" description="Disordered" evidence="2">
    <location>
        <begin position="1"/>
        <end position="23"/>
    </location>
</feature>
<feature type="domain" description="M23ase beta-sheet core" evidence="3">
    <location>
        <begin position="461"/>
        <end position="549"/>
    </location>
</feature>
<keyword evidence="5" id="KW-1185">Reference proteome</keyword>
<dbReference type="InterPro" id="IPR011055">
    <property type="entry name" value="Dup_hybrid_motif"/>
</dbReference>
<dbReference type="CDD" id="cd12797">
    <property type="entry name" value="M23_peptidase"/>
    <property type="match status" value="1"/>
</dbReference>
<feature type="compositionally biased region" description="Low complexity" evidence="2">
    <location>
        <begin position="13"/>
        <end position="23"/>
    </location>
</feature>
<dbReference type="RefSeq" id="WP_095721624.1">
    <property type="nucleotide sequence ID" value="NZ_NTFS01000089.1"/>
</dbReference>
<reference evidence="4 5" key="1">
    <citation type="submission" date="2017-08" db="EMBL/GenBank/DDBJ databases">
        <title>Draft genome sequence of filamentous cyanobacterium Calothrix elsteri CCALA 953.</title>
        <authorList>
            <person name="Gagunashvili A.N."/>
            <person name="Elster J."/>
            <person name="Andresson O.S."/>
        </authorList>
    </citation>
    <scope>NUCLEOTIDE SEQUENCE [LARGE SCALE GENOMIC DNA]</scope>
    <source>
        <strain evidence="4 5">CCALA 953</strain>
    </source>
</reference>
<keyword evidence="1" id="KW-0732">Signal</keyword>
<gene>
    <name evidence="4" type="ORF">CK510_10355</name>
</gene>
<feature type="region of interest" description="Disordered" evidence="2">
    <location>
        <begin position="198"/>
        <end position="247"/>
    </location>
</feature>
<evidence type="ECO:0000256" key="2">
    <source>
        <dbReference type="SAM" id="MobiDB-lite"/>
    </source>
</evidence>
<dbReference type="GO" id="GO:0004222">
    <property type="term" value="F:metalloendopeptidase activity"/>
    <property type="evidence" value="ECO:0007669"/>
    <property type="project" value="TreeGrafter"/>
</dbReference>
<protein>
    <submittedName>
        <fullName evidence="4">Peptidase M23</fullName>
    </submittedName>
</protein>
<feature type="region of interest" description="Disordered" evidence="2">
    <location>
        <begin position="70"/>
        <end position="140"/>
    </location>
</feature>
<evidence type="ECO:0000313" key="5">
    <source>
        <dbReference type="Proteomes" id="UP000218238"/>
    </source>
</evidence>
<organism evidence="4 5">
    <name type="scientific">Brunnivagina elsteri CCALA 953</name>
    <dbReference type="NCBI Taxonomy" id="987040"/>
    <lineage>
        <taxon>Bacteria</taxon>
        <taxon>Bacillati</taxon>
        <taxon>Cyanobacteriota</taxon>
        <taxon>Cyanophyceae</taxon>
        <taxon>Nostocales</taxon>
        <taxon>Calotrichaceae</taxon>
        <taxon>Brunnivagina</taxon>
    </lineage>
</organism>
<dbReference type="PANTHER" id="PTHR21666:SF289">
    <property type="entry name" value="L-ALA--D-GLU ENDOPEPTIDASE"/>
    <property type="match status" value="1"/>
</dbReference>
<dbReference type="SUPFAM" id="SSF51261">
    <property type="entry name" value="Duplicated hybrid motif"/>
    <property type="match status" value="1"/>
</dbReference>
<dbReference type="EMBL" id="NTFS01000089">
    <property type="protein sequence ID" value="PAX56163.1"/>
    <property type="molecule type" value="Genomic_DNA"/>
</dbReference>
<dbReference type="Gene3D" id="2.70.70.10">
    <property type="entry name" value="Glucose Permease (Domain IIA)"/>
    <property type="match status" value="1"/>
</dbReference>
<dbReference type="AlphaFoldDB" id="A0A2A2TK87"/>
<name>A0A2A2TK87_9CYAN</name>
<dbReference type="PANTHER" id="PTHR21666">
    <property type="entry name" value="PEPTIDASE-RELATED"/>
    <property type="match status" value="1"/>
</dbReference>
<sequence>MTQRKNSARKDSNPSSNQSSNQLWQRSLPAQSICWLSSLSIIWSSGLVLAQTESAIDNIVPTAGTAPTRVENFVPKATSDKRSNSSGESPQVEFSARRTRLRQRLQRNVASQSSEPIRRLRQSKKNTQEATVPVVRNLRPKVAQSRRNPVVIPETRVEKKQVEVTSQPTAPIREEKPQNQPQVEIKAPVATIAPSKLPTLAQPNKPINIDESTADKPKDYNNAYIDPSDYSTANGNRNESPSNAPSNVILTERSSGCRSILGRGQNVSGNCVKAPVNAKLAEHLATSKGSITTAPSWIRKSHSIDVANILPTRRIAATTESNSGWKGSRIAAASRVAVVDVTRNQNRIRTSAVVPSSNKNTYNSNRFIPAPSSFIPQQTMVSGNAIAPSAGTLPLPMTDANVAPRPSTVAYNIPLESTLPRVTYTGGFAYNPTGFIFPLSVPSPITSIFGWRTHPISGDRRFHSGADIGAAMGTPVLAAYTGQIEVADSVGGYGLTVIVNHNSAVQTLYGHMSQIYVQPGQWVQQGTVIGLVGSTGNSTGPHLHFEVRQLTANGWVATDPGVHLQYALGQLMQSIQTAQLPQVPNN</sequence>
<comment type="caution">
    <text evidence="4">The sequence shown here is derived from an EMBL/GenBank/DDBJ whole genome shotgun (WGS) entry which is preliminary data.</text>
</comment>
<evidence type="ECO:0000259" key="3">
    <source>
        <dbReference type="Pfam" id="PF01551"/>
    </source>
</evidence>